<comment type="function">
    <text evidence="9">Essential cell division protein.</text>
</comment>
<keyword evidence="12" id="KW-1185">Reference proteome</keyword>
<proteinExistence type="inferred from homology"/>
<evidence type="ECO:0000256" key="1">
    <source>
        <dbReference type="ARBA" id="ARBA00004370"/>
    </source>
</evidence>
<feature type="domain" description="POTRA" evidence="10">
    <location>
        <begin position="74"/>
        <end position="142"/>
    </location>
</feature>
<keyword evidence="3 9" id="KW-0997">Cell inner membrane</keyword>
<evidence type="ECO:0000256" key="8">
    <source>
        <dbReference type="ARBA" id="ARBA00023306"/>
    </source>
</evidence>
<name>A0A6P1STP3_9RHOB</name>
<gene>
    <name evidence="9" type="primary">ftsQ</name>
    <name evidence="11" type="ORF">GO499_02065</name>
</gene>
<evidence type="ECO:0000256" key="9">
    <source>
        <dbReference type="HAMAP-Rule" id="MF_00911"/>
    </source>
</evidence>
<keyword evidence="7 9" id="KW-0472">Membrane</keyword>
<reference evidence="11 12" key="1">
    <citation type="submission" date="2019-12" db="EMBL/GenBank/DDBJ databases">
        <title>Complete genome sequence of Algicella marina strain 9Alg 56(T) isolated from the red alga Tichocarpus crinitus.</title>
        <authorList>
            <person name="Kim S.-G."/>
            <person name="Nedashkovskaya O.I."/>
        </authorList>
    </citation>
    <scope>NUCLEOTIDE SEQUENCE [LARGE SCALE GENOMIC DNA]</scope>
    <source>
        <strain evidence="11 12">9Alg 56</strain>
    </source>
</reference>
<keyword evidence="5 9" id="KW-0812">Transmembrane</keyword>
<dbReference type="InterPro" id="IPR005548">
    <property type="entry name" value="Cell_div_FtsQ/DivIB_C"/>
</dbReference>
<dbReference type="InterPro" id="IPR034746">
    <property type="entry name" value="POTRA"/>
</dbReference>
<keyword evidence="2 9" id="KW-1003">Cell membrane</keyword>
<protein>
    <recommendedName>
        <fullName evidence="9">Cell division protein FtsQ</fullName>
    </recommendedName>
</protein>
<dbReference type="Gene3D" id="3.40.50.11690">
    <property type="entry name" value="Cell division protein FtsQ/DivIB"/>
    <property type="match status" value="1"/>
</dbReference>
<keyword evidence="4 9" id="KW-0132">Cell division</keyword>
<dbReference type="InterPro" id="IPR026579">
    <property type="entry name" value="FtsQ"/>
</dbReference>
<dbReference type="RefSeq" id="WP_161860625.1">
    <property type="nucleotide sequence ID" value="NZ_CP046620.1"/>
</dbReference>
<dbReference type="KEGG" id="amaq:GO499_02065"/>
<dbReference type="PROSITE" id="PS51779">
    <property type="entry name" value="POTRA"/>
    <property type="match status" value="1"/>
</dbReference>
<comment type="subcellular location">
    <subcellularLocation>
        <location evidence="9">Cell inner membrane</location>
        <topology evidence="9">Single-pass type II membrane protein</topology>
    </subcellularLocation>
    <subcellularLocation>
        <location evidence="1">Membrane</location>
    </subcellularLocation>
    <text evidence="9">Localizes to the division septum.</text>
</comment>
<evidence type="ECO:0000256" key="5">
    <source>
        <dbReference type="ARBA" id="ARBA00022692"/>
    </source>
</evidence>
<dbReference type="Pfam" id="PF03799">
    <property type="entry name" value="FtsQ_DivIB_C"/>
    <property type="match status" value="1"/>
</dbReference>
<evidence type="ECO:0000256" key="3">
    <source>
        <dbReference type="ARBA" id="ARBA00022519"/>
    </source>
</evidence>
<dbReference type="Proteomes" id="UP000464495">
    <property type="component" value="Chromosome"/>
</dbReference>
<sequence length="293" mass="32613">MLPVRRPDPAPSRVKYRLERLWLTPSFRRFVRTGLPLALVLVAVTALVTDLRVRAMAAETAEDIRTYVAERPEFRIARVQITGASPELSARVGAEMAMELPVSAFDLDLQALRDRVMALEPVLTARVRVAEAHTLEVTVVERTPVAIWRMQDGLALVDGSGARVDTIDRRGDRPDLPVMAGKGAEKAIEEGLSVMRIAAPLEARIRGLVRVGERRWDLVLDREQVIQLPETRPEAALLRILALDSAKDLLERDLVIVDLRDGDRPVVRLSQPGLAEFNARKMLGEDDSDEDDA</sequence>
<keyword evidence="6 9" id="KW-1133">Transmembrane helix</keyword>
<evidence type="ECO:0000256" key="6">
    <source>
        <dbReference type="ARBA" id="ARBA00022989"/>
    </source>
</evidence>
<dbReference type="EMBL" id="CP046620">
    <property type="protein sequence ID" value="QHQ34054.1"/>
    <property type="molecule type" value="Genomic_DNA"/>
</dbReference>
<dbReference type="AlphaFoldDB" id="A0A6P1STP3"/>
<evidence type="ECO:0000313" key="11">
    <source>
        <dbReference type="EMBL" id="QHQ34054.1"/>
    </source>
</evidence>
<evidence type="ECO:0000259" key="10">
    <source>
        <dbReference type="PROSITE" id="PS51779"/>
    </source>
</evidence>
<evidence type="ECO:0000256" key="7">
    <source>
        <dbReference type="ARBA" id="ARBA00023136"/>
    </source>
</evidence>
<keyword evidence="8 9" id="KW-0131">Cell cycle</keyword>
<evidence type="ECO:0000256" key="4">
    <source>
        <dbReference type="ARBA" id="ARBA00022618"/>
    </source>
</evidence>
<evidence type="ECO:0000256" key="2">
    <source>
        <dbReference type="ARBA" id="ARBA00022475"/>
    </source>
</evidence>
<dbReference type="InterPro" id="IPR045335">
    <property type="entry name" value="FtsQ_C_sf"/>
</dbReference>
<dbReference type="GO" id="GO:0090529">
    <property type="term" value="P:cell septum assembly"/>
    <property type="evidence" value="ECO:0007669"/>
    <property type="project" value="InterPro"/>
</dbReference>
<evidence type="ECO:0000313" key="12">
    <source>
        <dbReference type="Proteomes" id="UP000464495"/>
    </source>
</evidence>
<dbReference type="PANTHER" id="PTHR35851">
    <property type="entry name" value="CELL DIVISION PROTEIN FTSQ"/>
    <property type="match status" value="1"/>
</dbReference>
<dbReference type="HAMAP" id="MF_00911">
    <property type="entry name" value="FtsQ_subfam"/>
    <property type="match status" value="1"/>
</dbReference>
<dbReference type="GO" id="GO:0043093">
    <property type="term" value="P:FtsZ-dependent cytokinesis"/>
    <property type="evidence" value="ECO:0007669"/>
    <property type="project" value="UniProtKB-UniRule"/>
</dbReference>
<organism evidence="11 12">
    <name type="scientific">Algicella marina</name>
    <dbReference type="NCBI Taxonomy" id="2683284"/>
    <lineage>
        <taxon>Bacteria</taxon>
        <taxon>Pseudomonadati</taxon>
        <taxon>Pseudomonadota</taxon>
        <taxon>Alphaproteobacteria</taxon>
        <taxon>Rhodobacterales</taxon>
        <taxon>Paracoccaceae</taxon>
        <taxon>Algicella</taxon>
    </lineage>
</organism>
<dbReference type="PANTHER" id="PTHR35851:SF1">
    <property type="entry name" value="CELL DIVISION PROTEIN FTSQ"/>
    <property type="match status" value="1"/>
</dbReference>
<dbReference type="GO" id="GO:0005886">
    <property type="term" value="C:plasma membrane"/>
    <property type="evidence" value="ECO:0007669"/>
    <property type="project" value="UniProtKB-SubCell"/>
</dbReference>
<comment type="similarity">
    <text evidence="9">Belongs to the FtsQ/DivIB family. FtsQ subfamily.</text>
</comment>
<accession>A0A6P1STP3</accession>
<dbReference type="GO" id="GO:0032153">
    <property type="term" value="C:cell division site"/>
    <property type="evidence" value="ECO:0007669"/>
    <property type="project" value="UniProtKB-UniRule"/>
</dbReference>